<comment type="caution">
    <text evidence="3">The sequence shown here is derived from an EMBL/GenBank/DDBJ whole genome shotgun (WGS) entry which is preliminary data.</text>
</comment>
<dbReference type="Gene3D" id="3.40.1440.10">
    <property type="entry name" value="GIY-YIG endonuclease"/>
    <property type="match status" value="1"/>
</dbReference>
<dbReference type="SMART" id="SM00238">
    <property type="entry name" value="BIR"/>
    <property type="match status" value="1"/>
</dbReference>
<dbReference type="AlphaFoldDB" id="A0A9D4HCG4"/>
<dbReference type="InterPro" id="IPR035901">
    <property type="entry name" value="GIY-YIG_endonuc_sf"/>
</dbReference>
<evidence type="ECO:0000313" key="4">
    <source>
        <dbReference type="Proteomes" id="UP000828390"/>
    </source>
</evidence>
<protein>
    <recommendedName>
        <fullName evidence="2">GIY-YIG domain-containing protein</fullName>
    </recommendedName>
</protein>
<feature type="region of interest" description="Disordered" evidence="1">
    <location>
        <begin position="474"/>
        <end position="493"/>
    </location>
</feature>
<accession>A0A9D4HCG4</accession>
<reference evidence="3" key="2">
    <citation type="submission" date="2020-11" db="EMBL/GenBank/DDBJ databases">
        <authorList>
            <person name="McCartney M.A."/>
            <person name="Auch B."/>
            <person name="Kono T."/>
            <person name="Mallez S."/>
            <person name="Becker A."/>
            <person name="Gohl D.M."/>
            <person name="Silverstein K.A.T."/>
            <person name="Koren S."/>
            <person name="Bechman K.B."/>
            <person name="Herman A."/>
            <person name="Abrahante J.E."/>
            <person name="Garbe J."/>
        </authorList>
    </citation>
    <scope>NUCLEOTIDE SEQUENCE</scope>
    <source>
        <strain evidence="3">Duluth1</strain>
        <tissue evidence="3">Whole animal</tissue>
    </source>
</reference>
<reference evidence="3" key="1">
    <citation type="journal article" date="2019" name="bioRxiv">
        <title>The Genome of the Zebra Mussel, Dreissena polymorpha: A Resource for Invasive Species Research.</title>
        <authorList>
            <person name="McCartney M.A."/>
            <person name="Auch B."/>
            <person name="Kono T."/>
            <person name="Mallez S."/>
            <person name="Zhang Y."/>
            <person name="Obille A."/>
            <person name="Becker A."/>
            <person name="Abrahante J.E."/>
            <person name="Garbe J."/>
            <person name="Badalamenti J.P."/>
            <person name="Herman A."/>
            <person name="Mangelson H."/>
            <person name="Liachko I."/>
            <person name="Sullivan S."/>
            <person name="Sone E.D."/>
            <person name="Koren S."/>
            <person name="Silverstein K.A.T."/>
            <person name="Beckman K.B."/>
            <person name="Gohl D.M."/>
        </authorList>
    </citation>
    <scope>NUCLEOTIDE SEQUENCE</scope>
    <source>
        <strain evidence="3">Duluth1</strain>
        <tissue evidence="3">Whole animal</tissue>
    </source>
</reference>
<evidence type="ECO:0000256" key="1">
    <source>
        <dbReference type="SAM" id="MobiDB-lite"/>
    </source>
</evidence>
<dbReference type="SUPFAM" id="SSF57924">
    <property type="entry name" value="Inhibitor of apoptosis (IAP) repeat"/>
    <property type="match status" value="1"/>
</dbReference>
<dbReference type="Gene3D" id="1.10.1170.10">
    <property type="entry name" value="Inhibitor Of Apoptosis Protein (2mihbC-IAP-1), Chain A"/>
    <property type="match status" value="1"/>
</dbReference>
<dbReference type="InterPro" id="IPR000305">
    <property type="entry name" value="GIY-YIG_endonuc"/>
</dbReference>
<dbReference type="PROSITE" id="PS50143">
    <property type="entry name" value="BIR_REPEAT_2"/>
    <property type="match status" value="1"/>
</dbReference>
<sequence>MSVYSRFARLRKSEPRAFSRYQTMDQRLQTFEDRPSKRSVSKEDLASQGFIYDPCVISDTRENFSDTIFNCVRCVFCNAHISIWNMDKVDVRVRHRQLCPACPFVFDWNMNKEEIVRLSHRRFGRACPFEFEFLDYELCDRYLENEFEKQYERDNYGIVETESDQDVHSSDDIQKYSNKSVESLQTKDDQKYDEYDNYSDLDELLMAKIDKTCTRTRYKSYQKQTEKQRKKAENRLKKKRRTKIRNAKRDQKQTYYQDRIDDDNYIPQKGSNDQDVKKHDRKMCWVCRTNDAGDILEEQVFESYEQFYQKQKYYRGEIDDDNHIFQKGSNDQDAEIHDRKMCWVCRSRDIDDMIEDQFLQSYEQFLDDQYREETNFYSDEISGIDDEKQNQVERLWDEETEYIYFSDYEAFVQYMDEYERQHPFAKYIKEYDLGLEIIPSKSKELRDTITQIEQEMSEIRLKIDDKFDFDQSDEDYSDEDNFDEDYSDDNLDEKQSAENCNTCGGEYIGETVNLRKRIHTHNSHIRTEQHYCRATDHLIECGKHLCDVKERYTVFVLETERDKHVRKAKEAYYIRLFQPMMNK</sequence>
<feature type="domain" description="GIY-YIG" evidence="2">
    <location>
        <begin position="504"/>
        <end position="579"/>
    </location>
</feature>
<gene>
    <name evidence="3" type="ORF">DPMN_104685</name>
</gene>
<dbReference type="Pfam" id="PF01541">
    <property type="entry name" value="GIY-YIG"/>
    <property type="match status" value="1"/>
</dbReference>
<dbReference type="EMBL" id="JAIWYP010000004">
    <property type="protein sequence ID" value="KAH3831418.1"/>
    <property type="molecule type" value="Genomic_DNA"/>
</dbReference>
<feature type="compositionally biased region" description="Polar residues" evidence="1">
    <location>
        <begin position="175"/>
        <end position="184"/>
    </location>
</feature>
<feature type="region of interest" description="Disordered" evidence="1">
    <location>
        <begin position="220"/>
        <end position="274"/>
    </location>
</feature>
<dbReference type="InterPro" id="IPR001370">
    <property type="entry name" value="BIR_rpt"/>
</dbReference>
<feature type="compositionally biased region" description="Basic residues" evidence="1">
    <location>
        <begin position="236"/>
        <end position="246"/>
    </location>
</feature>
<proteinExistence type="predicted"/>
<dbReference type="Proteomes" id="UP000828390">
    <property type="component" value="Unassembled WGS sequence"/>
</dbReference>
<evidence type="ECO:0000313" key="3">
    <source>
        <dbReference type="EMBL" id="KAH3831418.1"/>
    </source>
</evidence>
<name>A0A9D4HCG4_DREPO</name>
<feature type="compositionally biased region" description="Acidic residues" evidence="1">
    <location>
        <begin position="474"/>
        <end position="491"/>
    </location>
</feature>
<organism evidence="3 4">
    <name type="scientific">Dreissena polymorpha</name>
    <name type="common">Zebra mussel</name>
    <name type="synonym">Mytilus polymorpha</name>
    <dbReference type="NCBI Taxonomy" id="45954"/>
    <lineage>
        <taxon>Eukaryota</taxon>
        <taxon>Metazoa</taxon>
        <taxon>Spiralia</taxon>
        <taxon>Lophotrochozoa</taxon>
        <taxon>Mollusca</taxon>
        <taxon>Bivalvia</taxon>
        <taxon>Autobranchia</taxon>
        <taxon>Heteroconchia</taxon>
        <taxon>Euheterodonta</taxon>
        <taxon>Imparidentia</taxon>
        <taxon>Neoheterodontei</taxon>
        <taxon>Myida</taxon>
        <taxon>Dreissenoidea</taxon>
        <taxon>Dreissenidae</taxon>
        <taxon>Dreissena</taxon>
    </lineage>
</organism>
<evidence type="ECO:0000259" key="2">
    <source>
        <dbReference type="Pfam" id="PF01541"/>
    </source>
</evidence>
<keyword evidence="4" id="KW-1185">Reference proteome</keyword>
<feature type="compositionally biased region" description="Basic and acidic residues" evidence="1">
    <location>
        <begin position="224"/>
        <end position="235"/>
    </location>
</feature>
<feature type="compositionally biased region" description="Basic and acidic residues" evidence="1">
    <location>
        <begin position="165"/>
        <end position="174"/>
    </location>
</feature>
<dbReference type="Pfam" id="PF00653">
    <property type="entry name" value="BIR"/>
    <property type="match status" value="1"/>
</dbReference>
<feature type="region of interest" description="Disordered" evidence="1">
    <location>
        <begin position="162"/>
        <end position="188"/>
    </location>
</feature>